<keyword evidence="6" id="KW-1185">Reference proteome</keyword>
<dbReference type="InterPro" id="IPR035984">
    <property type="entry name" value="Acyl-CoA-binding_sf"/>
</dbReference>
<dbReference type="Gene3D" id="1.20.80.10">
    <property type="match status" value="1"/>
</dbReference>
<comment type="caution">
    <text evidence="5">The sequence shown here is derived from an EMBL/GenBank/DDBJ whole genome shotgun (WGS) entry which is preliminary data.</text>
</comment>
<dbReference type="SUPFAM" id="SSF47027">
    <property type="entry name" value="Acyl-CoA binding protein"/>
    <property type="match status" value="1"/>
</dbReference>
<dbReference type="EMBL" id="CAUOFW020002702">
    <property type="protein sequence ID" value="CAK9155409.1"/>
    <property type="molecule type" value="Genomic_DNA"/>
</dbReference>
<evidence type="ECO:0000313" key="5">
    <source>
        <dbReference type="EMBL" id="CAK9155409.1"/>
    </source>
</evidence>
<protein>
    <recommendedName>
        <fullName evidence="4">ACB domain-containing protein</fullName>
    </recommendedName>
</protein>
<name>A0ABC8SJW1_9AQUA</name>
<dbReference type="InterPro" id="IPR014352">
    <property type="entry name" value="FERM/acyl-CoA-bd_prot_sf"/>
</dbReference>
<gene>
    <name evidence="5" type="ORF">ILEXP_LOCUS23817</name>
</gene>
<sequence length="427" mass="46626">MELVQELFMTAFVAIIFSFVVAKLVSIAMAGDVVERDLPLKSSEFVVDSEIVAEEVKLTSGLRVGGTKSKERVQFVEGIVTQIDEFKSKISAENVEVKSHGREFGEICCESEEVCDTSAAVRIEGNEEEDSGEVSQGIGFSEKPFEGRSDVEGFGVDIVGGLESRAKEENIRSGLDELALEEKSECTIEAAADQFDYSVKEEIILATGSDNLIVEEKNIECAKRDNEINVESGSDVVVVDQSEKAQIVEAGENQRSGVEEREGLGIEEDDDWEGIERSELEQFFAAAAKYVSNNDDWLANLRSDVQMQLYGLHKVAMEGPCHEPQPMALKVSARVKWNAWQGLGNMSPEVAMEKYISILSDTVPGWIKADPGKPYSSESGMPSGPDPNRSAFLDIQPETNEIEVEVKVGIDGGELTGGSNSANKDEE</sequence>
<proteinExistence type="inferred from homology"/>
<reference evidence="5 6" key="1">
    <citation type="submission" date="2024-02" db="EMBL/GenBank/DDBJ databases">
        <authorList>
            <person name="Vignale AGUSTIN F."/>
            <person name="Sosa J E."/>
            <person name="Modenutti C."/>
        </authorList>
    </citation>
    <scope>NUCLEOTIDE SEQUENCE [LARGE SCALE GENOMIC DNA]</scope>
</reference>
<feature type="domain" description="ACB" evidence="4">
    <location>
        <begin position="280"/>
        <end position="368"/>
    </location>
</feature>
<evidence type="ECO:0000256" key="3">
    <source>
        <dbReference type="SAM" id="MobiDB-lite"/>
    </source>
</evidence>
<dbReference type="InterPro" id="IPR000582">
    <property type="entry name" value="Acyl-CoA-binding_protein"/>
</dbReference>
<dbReference type="Pfam" id="PF00887">
    <property type="entry name" value="ACBP"/>
    <property type="match status" value="1"/>
</dbReference>
<evidence type="ECO:0000256" key="2">
    <source>
        <dbReference type="ARBA" id="ARBA00023121"/>
    </source>
</evidence>
<comment type="similarity">
    <text evidence="1">Belongs to the ACBP family.</text>
</comment>
<organism evidence="5 6">
    <name type="scientific">Ilex paraguariensis</name>
    <name type="common">yerba mate</name>
    <dbReference type="NCBI Taxonomy" id="185542"/>
    <lineage>
        <taxon>Eukaryota</taxon>
        <taxon>Viridiplantae</taxon>
        <taxon>Streptophyta</taxon>
        <taxon>Embryophyta</taxon>
        <taxon>Tracheophyta</taxon>
        <taxon>Spermatophyta</taxon>
        <taxon>Magnoliopsida</taxon>
        <taxon>eudicotyledons</taxon>
        <taxon>Gunneridae</taxon>
        <taxon>Pentapetalae</taxon>
        <taxon>asterids</taxon>
        <taxon>campanulids</taxon>
        <taxon>Aquifoliales</taxon>
        <taxon>Aquifoliaceae</taxon>
        <taxon>Ilex</taxon>
    </lineage>
</organism>
<dbReference type="PANTHER" id="PTHR23310">
    <property type="entry name" value="ACYL-COA-BINDING PROTEIN, ACBP"/>
    <property type="match status" value="1"/>
</dbReference>
<evidence type="ECO:0000259" key="4">
    <source>
        <dbReference type="PROSITE" id="PS51228"/>
    </source>
</evidence>
<evidence type="ECO:0000313" key="6">
    <source>
        <dbReference type="Proteomes" id="UP001642360"/>
    </source>
</evidence>
<accession>A0ABC8SJW1</accession>
<dbReference type="Proteomes" id="UP001642360">
    <property type="component" value="Unassembled WGS sequence"/>
</dbReference>
<dbReference type="PANTHER" id="PTHR23310:SF105">
    <property type="entry name" value="ACYL-COA-BINDING DOMAIN-CONTAINING PROTEIN 5"/>
    <property type="match status" value="1"/>
</dbReference>
<dbReference type="AlphaFoldDB" id="A0ABC8SJW1"/>
<keyword evidence="2" id="KW-0446">Lipid-binding</keyword>
<feature type="region of interest" description="Disordered" evidence="3">
    <location>
        <begin position="370"/>
        <end position="398"/>
    </location>
</feature>
<dbReference type="GO" id="GO:0000062">
    <property type="term" value="F:fatty-acyl-CoA binding"/>
    <property type="evidence" value="ECO:0007669"/>
    <property type="project" value="UniProtKB-ARBA"/>
</dbReference>
<dbReference type="PROSITE" id="PS51228">
    <property type="entry name" value="ACB_2"/>
    <property type="match status" value="1"/>
</dbReference>
<evidence type="ECO:0000256" key="1">
    <source>
        <dbReference type="ARBA" id="ARBA00005567"/>
    </source>
</evidence>